<dbReference type="GO" id="GO:0032955">
    <property type="term" value="P:regulation of division septum assembly"/>
    <property type="evidence" value="ECO:0007669"/>
    <property type="project" value="InterPro"/>
</dbReference>
<dbReference type="Gene3D" id="3.30.1070.10">
    <property type="entry name" value="Cell division topological specificity factor MinE"/>
    <property type="match status" value="1"/>
</dbReference>
<dbReference type="EMBL" id="LT670846">
    <property type="protein sequence ID" value="SHK48403.1"/>
    <property type="molecule type" value="Genomic_DNA"/>
</dbReference>
<protein>
    <recommendedName>
        <fullName evidence="2">Cell division topological specificity factor</fullName>
    </recommendedName>
</protein>
<dbReference type="GO" id="GO:0051301">
    <property type="term" value="P:cell division"/>
    <property type="evidence" value="ECO:0007669"/>
    <property type="project" value="UniProtKB-KW"/>
</dbReference>
<dbReference type="AlphaFoldDB" id="A0A1M6SUM1"/>
<dbReference type="RefSeq" id="WP_154021747.1">
    <property type="nucleotide sequence ID" value="NZ_LT670846.1"/>
</dbReference>
<gene>
    <name evidence="4" type="ORF">SAMN05444391_1173</name>
</gene>
<reference evidence="4 5" key="1">
    <citation type="submission" date="2016-11" db="EMBL/GenBank/DDBJ databases">
        <authorList>
            <person name="Jaros S."/>
            <person name="Januszkiewicz K."/>
            <person name="Wedrychowicz H."/>
        </authorList>
    </citation>
    <scope>NUCLEOTIDE SEQUENCE [LARGE SCALE GENOMIC DNA]</scope>
    <source>
        <strain evidence="4 5">DSM 19557</strain>
    </source>
</reference>
<evidence type="ECO:0000256" key="3">
    <source>
        <dbReference type="ARBA" id="ARBA00025265"/>
    </source>
</evidence>
<dbReference type="InterPro" id="IPR005527">
    <property type="entry name" value="MinE"/>
</dbReference>
<keyword evidence="4" id="KW-0131">Cell cycle</keyword>
<dbReference type="Proteomes" id="UP000189810">
    <property type="component" value="Chromosome I"/>
</dbReference>
<keyword evidence="4" id="KW-0132">Cell division</keyword>
<dbReference type="Pfam" id="PF03776">
    <property type="entry name" value="MinE"/>
    <property type="match status" value="1"/>
</dbReference>
<dbReference type="STRING" id="381751.SAMN05444391_1173"/>
<sequence>MFGFFRNRNSKDVAKKRLTMVLAYERKGLPPNFAELIKNDLIHLFSKYPQFNSQGIEVEIKKGEGGFEELWIGIPFKE</sequence>
<comment type="similarity">
    <text evidence="1">Belongs to the MinE family.</text>
</comment>
<organism evidence="4 5">
    <name type="scientific">Thermocrinis minervae</name>
    <dbReference type="NCBI Taxonomy" id="381751"/>
    <lineage>
        <taxon>Bacteria</taxon>
        <taxon>Pseudomonadati</taxon>
        <taxon>Aquificota</taxon>
        <taxon>Aquificia</taxon>
        <taxon>Aquificales</taxon>
        <taxon>Aquificaceae</taxon>
        <taxon>Thermocrinis</taxon>
    </lineage>
</organism>
<dbReference type="InterPro" id="IPR036707">
    <property type="entry name" value="MinE_sf"/>
</dbReference>
<keyword evidence="5" id="KW-1185">Reference proteome</keyword>
<dbReference type="SUPFAM" id="SSF55229">
    <property type="entry name" value="Cell division protein MinE topological specificity domain"/>
    <property type="match status" value="1"/>
</dbReference>
<evidence type="ECO:0000256" key="2">
    <source>
        <dbReference type="ARBA" id="ARBA00020112"/>
    </source>
</evidence>
<evidence type="ECO:0000313" key="5">
    <source>
        <dbReference type="Proteomes" id="UP000189810"/>
    </source>
</evidence>
<proteinExistence type="inferred from homology"/>
<name>A0A1M6SUM1_9AQUI</name>
<evidence type="ECO:0000256" key="1">
    <source>
        <dbReference type="ARBA" id="ARBA00008168"/>
    </source>
</evidence>
<comment type="function">
    <text evidence="3">Prevents the cell division inhibition by proteins MinC and MinD at internal division sites while permitting inhibition at polar sites. This ensures cell division at the proper site by restricting the formation of a division septum at the midpoint of the long axis of the cell.</text>
</comment>
<dbReference type="NCBIfam" id="TIGR01215">
    <property type="entry name" value="minE"/>
    <property type="match status" value="1"/>
</dbReference>
<accession>A0A1M6SUM1</accession>
<evidence type="ECO:0000313" key="4">
    <source>
        <dbReference type="EMBL" id="SHK48403.1"/>
    </source>
</evidence>
<dbReference type="OrthoDB" id="15216at2"/>